<protein>
    <recommendedName>
        <fullName evidence="1">DUF7041 domain-containing protein</fullName>
    </recommendedName>
</protein>
<proteinExistence type="predicted"/>
<feature type="domain" description="DUF7041" evidence="1">
    <location>
        <begin position="7"/>
        <end position="50"/>
    </location>
</feature>
<reference evidence="2" key="1">
    <citation type="submission" date="2020-08" db="EMBL/GenBank/DDBJ databases">
        <title>Multicomponent nature underlies the extraordinary mechanical properties of spider dragline silk.</title>
        <authorList>
            <person name="Kono N."/>
            <person name="Nakamura H."/>
            <person name="Mori M."/>
            <person name="Yoshida Y."/>
            <person name="Ohtoshi R."/>
            <person name="Malay A.D."/>
            <person name="Moran D.A.P."/>
            <person name="Tomita M."/>
            <person name="Numata K."/>
            <person name="Arakawa K."/>
        </authorList>
    </citation>
    <scope>NUCLEOTIDE SEQUENCE</scope>
</reference>
<evidence type="ECO:0000313" key="2">
    <source>
        <dbReference type="EMBL" id="GFT69441.1"/>
    </source>
</evidence>
<dbReference type="OrthoDB" id="6260718at2759"/>
<dbReference type="EMBL" id="BMAW01069546">
    <property type="protein sequence ID" value="GFT69441.1"/>
    <property type="molecule type" value="Genomic_DNA"/>
</dbReference>
<gene>
    <name evidence="2" type="ORF">NPIL_594301</name>
</gene>
<organism evidence="2 3">
    <name type="scientific">Nephila pilipes</name>
    <name type="common">Giant wood spider</name>
    <name type="synonym">Nephila maculata</name>
    <dbReference type="NCBI Taxonomy" id="299642"/>
    <lineage>
        <taxon>Eukaryota</taxon>
        <taxon>Metazoa</taxon>
        <taxon>Ecdysozoa</taxon>
        <taxon>Arthropoda</taxon>
        <taxon>Chelicerata</taxon>
        <taxon>Arachnida</taxon>
        <taxon>Araneae</taxon>
        <taxon>Araneomorphae</taxon>
        <taxon>Entelegynae</taxon>
        <taxon>Araneoidea</taxon>
        <taxon>Nephilidae</taxon>
        <taxon>Nephila</taxon>
    </lineage>
</organism>
<name>A0A8X6PGD1_NEPPI</name>
<accession>A0A8X6PGD1</accession>
<evidence type="ECO:0000313" key="3">
    <source>
        <dbReference type="Proteomes" id="UP000887013"/>
    </source>
</evidence>
<evidence type="ECO:0000259" key="1">
    <source>
        <dbReference type="Pfam" id="PF23055"/>
    </source>
</evidence>
<dbReference type="InterPro" id="IPR055469">
    <property type="entry name" value="DUF7041"/>
</dbReference>
<sequence>MTGDVRAAVKNKSAKFHAVAAALSPNILLCVKDIIKNTPADEAYEALKDRKLLVNLQKILSAYKTLLDELAQIVDKIPEVSGDKLTIANVERQDLDLKAFLMEVS</sequence>
<dbReference type="Pfam" id="PF23055">
    <property type="entry name" value="DUF7041"/>
    <property type="match status" value="1"/>
</dbReference>
<dbReference type="Proteomes" id="UP000887013">
    <property type="component" value="Unassembled WGS sequence"/>
</dbReference>
<dbReference type="AlphaFoldDB" id="A0A8X6PGD1"/>
<keyword evidence="3" id="KW-1185">Reference proteome</keyword>
<comment type="caution">
    <text evidence="2">The sequence shown here is derived from an EMBL/GenBank/DDBJ whole genome shotgun (WGS) entry which is preliminary data.</text>
</comment>